<evidence type="ECO:0000256" key="1">
    <source>
        <dbReference type="SAM" id="SignalP"/>
    </source>
</evidence>
<protein>
    <submittedName>
        <fullName evidence="2">Metal-binding protein</fullName>
    </submittedName>
</protein>
<keyword evidence="1" id="KW-0732">Signal</keyword>
<name>A0A2H9U8P3_9GAMM</name>
<evidence type="ECO:0000313" key="3">
    <source>
        <dbReference type="Proteomes" id="UP000235861"/>
    </source>
</evidence>
<dbReference type="InterPro" id="IPR007332">
    <property type="entry name" value="DUF411"/>
</dbReference>
<sequence>MYKSLLLAILAGTVSFSAVAAEKMTVYKSKYCGCCESWNKHMADNGFELEVIETEQLDLVKQQYGIAPQLASCHTGVVGGYVIEGHVPATDVLKLLKEKPAIHGLTIPGMPQSAPGMDIPGQPYQVLSISKEGDGETKVWSSYPG</sequence>
<feature type="signal peptide" evidence="1">
    <location>
        <begin position="1"/>
        <end position="20"/>
    </location>
</feature>
<comment type="caution">
    <text evidence="2">The sequence shown here is derived from an EMBL/GenBank/DDBJ whole genome shotgun (WGS) entry which is preliminary data.</text>
</comment>
<dbReference type="Proteomes" id="UP000235861">
    <property type="component" value="Unassembled WGS sequence"/>
</dbReference>
<dbReference type="Pfam" id="PF04214">
    <property type="entry name" value="DUF411"/>
    <property type="match status" value="1"/>
</dbReference>
<dbReference type="OrthoDB" id="14727at2"/>
<feature type="chain" id="PRO_5014126336" evidence="1">
    <location>
        <begin position="21"/>
        <end position="145"/>
    </location>
</feature>
<organism evidence="2 3">
    <name type="scientific">Aeromonas cavernicola</name>
    <dbReference type="NCBI Taxonomy" id="1006623"/>
    <lineage>
        <taxon>Bacteria</taxon>
        <taxon>Pseudomonadati</taxon>
        <taxon>Pseudomonadota</taxon>
        <taxon>Gammaproteobacteria</taxon>
        <taxon>Aeromonadales</taxon>
        <taxon>Aeromonadaceae</taxon>
        <taxon>Aeromonas</taxon>
    </lineage>
</organism>
<reference evidence="2 3" key="1">
    <citation type="submission" date="2017-11" db="EMBL/GenBank/DDBJ databases">
        <title>Draft genome sequence of environmental isolate Aeromonas cavernicola sp. nov. MDC 2508.</title>
        <authorList>
            <person name="Colston S.M."/>
            <person name="Navarro A."/>
            <person name="Martinez-Murcia A.J."/>
            <person name="Graf J."/>
        </authorList>
    </citation>
    <scope>NUCLEOTIDE SEQUENCE [LARGE SCALE GENOMIC DNA]</scope>
    <source>
        <strain evidence="2 3">MDC 2508</strain>
    </source>
</reference>
<dbReference type="EMBL" id="PGGC01000013">
    <property type="protein sequence ID" value="PJG60413.1"/>
    <property type="molecule type" value="Genomic_DNA"/>
</dbReference>
<dbReference type="RefSeq" id="WP_100292591.1">
    <property type="nucleotide sequence ID" value="NZ_PGGC01000013.1"/>
</dbReference>
<evidence type="ECO:0000313" key="2">
    <source>
        <dbReference type="EMBL" id="PJG60413.1"/>
    </source>
</evidence>
<keyword evidence="3" id="KW-1185">Reference proteome</keyword>
<accession>A0A2H9U8P3</accession>
<proteinExistence type="predicted"/>
<gene>
    <name evidence="2" type="ORF">CUC53_01865</name>
</gene>
<dbReference type="AlphaFoldDB" id="A0A2H9U8P3"/>